<reference evidence="1 2" key="1">
    <citation type="journal article" date="2009" name="Stand. Genomic Sci.">
        <title>Complete genome sequence of Desulfotomaculum acetoxidans type strain (5575).</title>
        <authorList>
            <person name="Spring S."/>
            <person name="Lapidus A."/>
            <person name="Schroder M."/>
            <person name="Gleim D."/>
            <person name="Sims D."/>
            <person name="Meincke L."/>
            <person name="Glavina Del Rio T."/>
            <person name="Tice H."/>
            <person name="Copeland A."/>
            <person name="Cheng J.F."/>
            <person name="Lucas S."/>
            <person name="Chen F."/>
            <person name="Nolan M."/>
            <person name="Bruce D."/>
            <person name="Goodwin L."/>
            <person name="Pitluck S."/>
            <person name="Ivanova N."/>
            <person name="Mavromatis K."/>
            <person name="Mikhailova N."/>
            <person name="Pati A."/>
            <person name="Chen A."/>
            <person name="Palaniappan K."/>
            <person name="Land M."/>
            <person name="Hauser L."/>
            <person name="Chang Y.J."/>
            <person name="Jeffries C.D."/>
            <person name="Chain P."/>
            <person name="Saunders E."/>
            <person name="Brettin T."/>
            <person name="Detter J.C."/>
            <person name="Goker M."/>
            <person name="Bristow J."/>
            <person name="Eisen J.A."/>
            <person name="Markowitz V."/>
            <person name="Hugenholtz P."/>
            <person name="Kyrpides N.C."/>
            <person name="Klenk H.P."/>
            <person name="Han C."/>
        </authorList>
    </citation>
    <scope>NUCLEOTIDE SEQUENCE [LARGE SCALE GENOMIC DNA]</scope>
    <source>
        <strain evidence="2">ATCC 49208 / DSM 771 / VKM B-1644</strain>
    </source>
</reference>
<protein>
    <submittedName>
        <fullName evidence="1">Uncharacterized protein</fullName>
    </submittedName>
</protein>
<dbReference type="AlphaFoldDB" id="C8VZ56"/>
<evidence type="ECO:0000313" key="1">
    <source>
        <dbReference type="EMBL" id="ACV62966.1"/>
    </source>
</evidence>
<dbReference type="KEGG" id="dae:Dtox_2138"/>
<dbReference type="RefSeq" id="WP_015757670.1">
    <property type="nucleotide sequence ID" value="NC_013216.1"/>
</dbReference>
<dbReference type="OrthoDB" id="1938377at2"/>
<name>C8VZ56_DESAS</name>
<gene>
    <name evidence="1" type="ordered locus">Dtox_2138</name>
</gene>
<dbReference type="Proteomes" id="UP000002217">
    <property type="component" value="Chromosome"/>
</dbReference>
<organism evidence="1 2">
    <name type="scientific">Desulfofarcimen acetoxidans (strain ATCC 49208 / DSM 771 / KCTC 5769 / VKM B-1644 / 5575)</name>
    <name type="common">Desulfotomaculum acetoxidans</name>
    <dbReference type="NCBI Taxonomy" id="485916"/>
    <lineage>
        <taxon>Bacteria</taxon>
        <taxon>Bacillati</taxon>
        <taxon>Bacillota</taxon>
        <taxon>Clostridia</taxon>
        <taxon>Eubacteriales</taxon>
        <taxon>Peptococcaceae</taxon>
        <taxon>Desulfofarcimen</taxon>
    </lineage>
</organism>
<evidence type="ECO:0000313" key="2">
    <source>
        <dbReference type="Proteomes" id="UP000002217"/>
    </source>
</evidence>
<accession>C8VZ56</accession>
<proteinExistence type="predicted"/>
<dbReference type="HOGENOM" id="CLU_2616218_0_0_9"/>
<sequence>MSKRSPVYKQLTGELNKEKKRCILEENKICDDCCECFVCELDPTKICDNCAKCLGINELYEFDQVDDFIFIEDEDECI</sequence>
<dbReference type="EMBL" id="CP001720">
    <property type="protein sequence ID" value="ACV62966.1"/>
    <property type="molecule type" value="Genomic_DNA"/>
</dbReference>
<keyword evidence="2" id="KW-1185">Reference proteome</keyword>